<keyword evidence="1" id="KW-0812">Transmembrane</keyword>
<feature type="transmembrane region" description="Helical" evidence="1">
    <location>
        <begin position="21"/>
        <end position="41"/>
    </location>
</feature>
<reference evidence="2 3" key="1">
    <citation type="submission" date="2018-04" db="EMBL/GenBank/DDBJ databases">
        <title>Subsurface microbial communities from deep shales in Ohio and West Virginia, USA.</title>
        <authorList>
            <person name="Wrighton K."/>
        </authorList>
    </citation>
    <scope>NUCLEOTIDE SEQUENCE [LARGE SCALE GENOMIC DNA]</scope>
    <source>
        <strain evidence="2 3">WC1</strain>
    </source>
</reference>
<dbReference type="OrthoDB" id="9760371at2"/>
<sequence>MFKIKNYLNKVLSNFKVRTRLLVFFLLVSIIPVVIIGYFSYNSARETIENKISHYTEQLIQQSSINLNNNLEKIEKNSTMIISNRDLMQKISKLDYEDDFDELMDIKDVDNQLNSIV</sequence>
<gene>
    <name evidence="2" type="ORF">C8C76_1383</name>
</gene>
<evidence type="ECO:0000313" key="3">
    <source>
        <dbReference type="Proteomes" id="UP000244089"/>
    </source>
</evidence>
<dbReference type="Proteomes" id="UP000244089">
    <property type="component" value="Unassembled WGS sequence"/>
</dbReference>
<keyword evidence="1" id="KW-0472">Membrane</keyword>
<protein>
    <submittedName>
        <fullName evidence="2">Uncharacterized protein</fullName>
    </submittedName>
</protein>
<keyword evidence="1" id="KW-1133">Transmembrane helix</keyword>
<evidence type="ECO:0000256" key="1">
    <source>
        <dbReference type="SAM" id="Phobius"/>
    </source>
</evidence>
<comment type="caution">
    <text evidence="2">The sequence shown here is derived from an EMBL/GenBank/DDBJ whole genome shotgun (WGS) entry which is preliminary data.</text>
</comment>
<dbReference type="RefSeq" id="WP_108142133.1">
    <property type="nucleotide sequence ID" value="NZ_QAXS01000038.1"/>
</dbReference>
<evidence type="ECO:0000313" key="2">
    <source>
        <dbReference type="EMBL" id="PTV93613.1"/>
    </source>
</evidence>
<dbReference type="EMBL" id="QAXS01000038">
    <property type="protein sequence ID" value="PTV93613.1"/>
    <property type="molecule type" value="Genomic_DNA"/>
</dbReference>
<name>A0A2T5RGE5_9FIRM</name>
<organism evidence="2 3">
    <name type="scientific">Halanaerobium saccharolyticum</name>
    <dbReference type="NCBI Taxonomy" id="43595"/>
    <lineage>
        <taxon>Bacteria</taxon>
        <taxon>Bacillati</taxon>
        <taxon>Bacillota</taxon>
        <taxon>Clostridia</taxon>
        <taxon>Halanaerobiales</taxon>
        <taxon>Halanaerobiaceae</taxon>
        <taxon>Halanaerobium</taxon>
    </lineage>
</organism>
<accession>A0A2T5RGE5</accession>
<dbReference type="AlphaFoldDB" id="A0A2T5RGE5"/>
<proteinExistence type="predicted"/>